<dbReference type="RefSeq" id="WP_133606714.1">
    <property type="nucleotide sequence ID" value="NZ_SNXW01000002.1"/>
</dbReference>
<reference evidence="1 2" key="1">
    <citation type="submission" date="2019-03" db="EMBL/GenBank/DDBJ databases">
        <title>Genomic Encyclopedia of Type Strains, Phase IV (KMG-IV): sequencing the most valuable type-strain genomes for metagenomic binning, comparative biology and taxonomic classification.</title>
        <authorList>
            <person name="Goeker M."/>
        </authorList>
    </citation>
    <scope>NUCLEOTIDE SEQUENCE [LARGE SCALE GENOMIC DNA]</scope>
    <source>
        <strain evidence="1 2">DSM 11901</strain>
    </source>
</reference>
<dbReference type="AlphaFoldDB" id="A0A4R6RHA7"/>
<comment type="caution">
    <text evidence="1">The sequence shown here is derived from an EMBL/GenBank/DDBJ whole genome shotgun (WGS) entry which is preliminary data.</text>
</comment>
<dbReference type="EMBL" id="SNXW01000002">
    <property type="protein sequence ID" value="TDP85773.1"/>
    <property type="molecule type" value="Genomic_DNA"/>
</dbReference>
<dbReference type="OrthoDB" id="9149022at2"/>
<sequence length="296" mass="31633">MSPTVTAMLPTLRAGFDRPVRRALLGVQCRDVADGRVVSDGLQLVLYDLWQPRPTRQARVLNTNRSGVFALHDVPGIRSFLTPSEADSDAALALDDLGSPASPDLPRFRLTVHDTLNRYVDMALTPTLGQGLWGPLGDGLPHVPLYSAATRTPPIGMASLRTELRSATHPEQAIAWAHLRLMLNGVALAEGLSDAAGRVLMVFPLPRPREGLPQGSPATAAALLDWPVTLQAFWSPERRADLAQGHVPDLDGLLAQAPVPLLQHAAPPTPLGTLTLRAGQTLLVASPPSSFLFVAD</sequence>
<keyword evidence="2" id="KW-1185">Reference proteome</keyword>
<evidence type="ECO:0000313" key="2">
    <source>
        <dbReference type="Proteomes" id="UP000294593"/>
    </source>
</evidence>
<evidence type="ECO:0000313" key="1">
    <source>
        <dbReference type="EMBL" id="TDP85773.1"/>
    </source>
</evidence>
<accession>A0A4R6RHA7</accession>
<gene>
    <name evidence="1" type="ORF">EV672_102122</name>
</gene>
<dbReference type="Proteomes" id="UP000294593">
    <property type="component" value="Unassembled WGS sequence"/>
</dbReference>
<proteinExistence type="predicted"/>
<organism evidence="1 2">
    <name type="scientific">Aquabacterium commune</name>
    <dbReference type="NCBI Taxonomy" id="70586"/>
    <lineage>
        <taxon>Bacteria</taxon>
        <taxon>Pseudomonadati</taxon>
        <taxon>Pseudomonadota</taxon>
        <taxon>Betaproteobacteria</taxon>
        <taxon>Burkholderiales</taxon>
        <taxon>Aquabacterium</taxon>
    </lineage>
</organism>
<protein>
    <submittedName>
        <fullName evidence="1">Uncharacterized protein</fullName>
    </submittedName>
</protein>
<name>A0A4R6RHA7_9BURK</name>